<dbReference type="EMBL" id="SSTD01006073">
    <property type="protein sequence ID" value="TYK20885.1"/>
    <property type="molecule type" value="Genomic_DNA"/>
</dbReference>
<organism evidence="2 4">
    <name type="scientific">Cucumis melo var. makuwa</name>
    <name type="common">Oriental melon</name>
    <dbReference type="NCBI Taxonomy" id="1194695"/>
    <lineage>
        <taxon>Eukaryota</taxon>
        <taxon>Viridiplantae</taxon>
        <taxon>Streptophyta</taxon>
        <taxon>Embryophyta</taxon>
        <taxon>Tracheophyta</taxon>
        <taxon>Spermatophyta</taxon>
        <taxon>Magnoliopsida</taxon>
        <taxon>eudicotyledons</taxon>
        <taxon>Gunneridae</taxon>
        <taxon>Pentapetalae</taxon>
        <taxon>rosids</taxon>
        <taxon>fabids</taxon>
        <taxon>Cucurbitales</taxon>
        <taxon>Cucurbitaceae</taxon>
        <taxon>Benincaseae</taxon>
        <taxon>Cucumis</taxon>
    </lineage>
</organism>
<dbReference type="AlphaFoldDB" id="A0A5A7SP25"/>
<dbReference type="Proteomes" id="UP000321393">
    <property type="component" value="Unassembled WGS sequence"/>
</dbReference>
<proteinExistence type="predicted"/>
<evidence type="ECO:0000259" key="1">
    <source>
        <dbReference type="Pfam" id="PF07727"/>
    </source>
</evidence>
<name>A0A5A7SP25_CUCMM</name>
<protein>
    <submittedName>
        <fullName evidence="2 3">Mitochondrial protein</fullName>
    </submittedName>
</protein>
<feature type="domain" description="Reverse transcriptase Ty1/copia-type" evidence="1">
    <location>
        <begin position="23"/>
        <end position="110"/>
    </location>
</feature>
<dbReference type="EMBL" id="SSTE01021314">
    <property type="protein sequence ID" value="KAA0032600.1"/>
    <property type="molecule type" value="Genomic_DNA"/>
</dbReference>
<dbReference type="Pfam" id="PF07727">
    <property type="entry name" value="RVT_2"/>
    <property type="match status" value="1"/>
</dbReference>
<evidence type="ECO:0000313" key="4">
    <source>
        <dbReference type="Proteomes" id="UP000321393"/>
    </source>
</evidence>
<evidence type="ECO:0000313" key="3">
    <source>
        <dbReference type="EMBL" id="TYK20885.1"/>
    </source>
</evidence>
<dbReference type="STRING" id="1194695.A0A5A7SP25"/>
<accession>A0A5A7SP25</accession>
<evidence type="ECO:0000313" key="5">
    <source>
        <dbReference type="Proteomes" id="UP000321947"/>
    </source>
</evidence>
<reference evidence="4 5" key="1">
    <citation type="submission" date="2019-08" db="EMBL/GenBank/DDBJ databases">
        <title>Draft genome sequences of two oriental melons (Cucumis melo L. var makuwa).</title>
        <authorList>
            <person name="Kwon S.-Y."/>
        </authorList>
    </citation>
    <scope>NUCLEOTIDE SEQUENCE [LARGE SCALE GENOMIC DNA]</scope>
    <source>
        <strain evidence="5">cv. Chang Bougi</strain>
        <strain evidence="4">cv. SW 3</strain>
        <tissue evidence="2">Leaf</tissue>
    </source>
</reference>
<dbReference type="OrthoDB" id="411615at2759"/>
<dbReference type="InterPro" id="IPR013103">
    <property type="entry name" value="RVT_2"/>
</dbReference>
<comment type="caution">
    <text evidence="2">The sequence shown here is derived from an EMBL/GenBank/DDBJ whole genome shotgun (WGS) entry which is preliminary data.</text>
</comment>
<sequence>MSSPEAPYWKEAVNSEIESIIHNRTWELVDLPLGSTPLGCKWIFKRKMKTDGSIDKYKARLVAKGYKQQEGLDYFDTYSPVTRITSIRMLIAISTLHGFEIHQMDVKQHF</sequence>
<dbReference type="Proteomes" id="UP000321947">
    <property type="component" value="Unassembled WGS sequence"/>
</dbReference>
<evidence type="ECO:0000313" key="2">
    <source>
        <dbReference type="EMBL" id="KAA0032600.1"/>
    </source>
</evidence>
<gene>
    <name evidence="3" type="ORF">E5676_scaffold284G00190</name>
    <name evidence="2" type="ORF">E6C27_scaffold43053G00690</name>
</gene>